<gene>
    <name evidence="3" type="ORF">SAMN06296036_114102</name>
</gene>
<keyword evidence="4" id="KW-1185">Reference proteome</keyword>
<dbReference type="GO" id="GO:0016757">
    <property type="term" value="F:glycosyltransferase activity"/>
    <property type="evidence" value="ECO:0007669"/>
    <property type="project" value="InterPro"/>
</dbReference>
<dbReference type="InterPro" id="IPR050194">
    <property type="entry name" value="Glycosyltransferase_grp1"/>
</dbReference>
<dbReference type="OrthoDB" id="6194329at2"/>
<sequence>MKVAFVHDWLVTYRGGEKVLEAMLELFPDAPVFTLFYDKDQMPPSIAERTVYYPKWLNRFKRLRKLWLPLYPSIIESLPLEDYDLIISTSSCVAKGAIPGPRSKHLCYIHSPMRYIWDQRSYYLKPLARFPFVSGIIHTLSTRLRMWDTLSSHRVDQFISNSQFVKERVHKYYGRGSEVIPPPVDVERFQAKGMAAPIKSPYFLAAGAFVSYKRFDLAIEACEAAGLTLVVAGSGPDEARLRKLAGPNTKFMIKPDQQTWQSLMSQAEALIFPGIEDFGIVGIEAISAGTPLIAFRDGGALDFVQPGVTGQFFEQLSKESLQQTLEAFDPKQFDSKAMQDFASGFTKQKFQERIMSQITQLTGASS</sequence>
<evidence type="ECO:0000259" key="1">
    <source>
        <dbReference type="Pfam" id="PF00534"/>
    </source>
</evidence>
<dbReference type="PANTHER" id="PTHR45947:SF3">
    <property type="entry name" value="SULFOQUINOVOSYL TRANSFERASE SQD2"/>
    <property type="match status" value="1"/>
</dbReference>
<organism evidence="3 4">
    <name type="scientific">Pseudobacteriovorax antillogorgiicola</name>
    <dbReference type="NCBI Taxonomy" id="1513793"/>
    <lineage>
        <taxon>Bacteria</taxon>
        <taxon>Pseudomonadati</taxon>
        <taxon>Bdellovibrionota</taxon>
        <taxon>Oligoflexia</taxon>
        <taxon>Oligoflexales</taxon>
        <taxon>Pseudobacteriovoracaceae</taxon>
        <taxon>Pseudobacteriovorax</taxon>
    </lineage>
</organism>
<protein>
    <submittedName>
        <fullName evidence="3">Glycosyltransferase involved in cell wall bisynthesis</fullName>
    </submittedName>
</protein>
<dbReference type="Pfam" id="PF13439">
    <property type="entry name" value="Glyco_transf_4"/>
    <property type="match status" value="1"/>
</dbReference>
<feature type="domain" description="Glycosyl transferase family 1" evidence="1">
    <location>
        <begin position="197"/>
        <end position="327"/>
    </location>
</feature>
<proteinExistence type="predicted"/>
<reference evidence="4" key="1">
    <citation type="submission" date="2017-04" db="EMBL/GenBank/DDBJ databases">
        <authorList>
            <person name="Varghese N."/>
            <person name="Submissions S."/>
        </authorList>
    </citation>
    <scope>NUCLEOTIDE SEQUENCE [LARGE SCALE GENOMIC DNA]</scope>
    <source>
        <strain evidence="4">RKEM611</strain>
    </source>
</reference>
<name>A0A1Y6CBK7_9BACT</name>
<dbReference type="InterPro" id="IPR001296">
    <property type="entry name" value="Glyco_trans_1"/>
</dbReference>
<dbReference type="Pfam" id="PF00534">
    <property type="entry name" value="Glycos_transf_1"/>
    <property type="match status" value="1"/>
</dbReference>
<evidence type="ECO:0000313" key="3">
    <source>
        <dbReference type="EMBL" id="SMF47057.1"/>
    </source>
</evidence>
<dbReference type="Gene3D" id="3.40.50.2000">
    <property type="entry name" value="Glycogen Phosphorylase B"/>
    <property type="match status" value="2"/>
</dbReference>
<evidence type="ECO:0000313" key="4">
    <source>
        <dbReference type="Proteomes" id="UP000192907"/>
    </source>
</evidence>
<dbReference type="SUPFAM" id="SSF53756">
    <property type="entry name" value="UDP-Glycosyltransferase/glycogen phosphorylase"/>
    <property type="match status" value="1"/>
</dbReference>
<dbReference type="Proteomes" id="UP000192907">
    <property type="component" value="Unassembled WGS sequence"/>
</dbReference>
<keyword evidence="3" id="KW-0808">Transferase</keyword>
<feature type="domain" description="Glycosyltransferase subfamily 4-like N-terminal" evidence="2">
    <location>
        <begin position="35"/>
        <end position="188"/>
    </location>
</feature>
<dbReference type="STRING" id="1513793.SAMN06296036_114102"/>
<accession>A0A1Y6CBK7</accession>
<evidence type="ECO:0000259" key="2">
    <source>
        <dbReference type="Pfam" id="PF13439"/>
    </source>
</evidence>
<dbReference type="RefSeq" id="WP_132321417.1">
    <property type="nucleotide sequence ID" value="NZ_FWZT01000014.1"/>
</dbReference>
<dbReference type="InterPro" id="IPR028098">
    <property type="entry name" value="Glyco_trans_4-like_N"/>
</dbReference>
<dbReference type="AlphaFoldDB" id="A0A1Y6CBK7"/>
<dbReference type="EMBL" id="FWZT01000014">
    <property type="protein sequence ID" value="SMF47057.1"/>
    <property type="molecule type" value="Genomic_DNA"/>
</dbReference>
<dbReference type="PANTHER" id="PTHR45947">
    <property type="entry name" value="SULFOQUINOVOSYL TRANSFERASE SQD2"/>
    <property type="match status" value="1"/>
</dbReference>